<feature type="transmembrane region" description="Helical" evidence="1">
    <location>
        <begin position="52"/>
        <end position="72"/>
    </location>
</feature>
<comment type="caution">
    <text evidence="2">The sequence shown here is derived from an EMBL/GenBank/DDBJ whole genome shotgun (WGS) entry which is preliminary data.</text>
</comment>
<feature type="transmembrane region" description="Helical" evidence="1">
    <location>
        <begin position="124"/>
        <end position="146"/>
    </location>
</feature>
<evidence type="ECO:0000313" key="2">
    <source>
        <dbReference type="EMBL" id="GAA2142078.1"/>
    </source>
</evidence>
<protein>
    <submittedName>
        <fullName evidence="2">Uncharacterized protein</fullName>
    </submittedName>
</protein>
<gene>
    <name evidence="2" type="ORF">GCM10009844_12920</name>
</gene>
<organism evidence="2 3">
    <name type="scientific">Nocardioides koreensis</name>
    <dbReference type="NCBI Taxonomy" id="433651"/>
    <lineage>
        <taxon>Bacteria</taxon>
        <taxon>Bacillati</taxon>
        <taxon>Actinomycetota</taxon>
        <taxon>Actinomycetes</taxon>
        <taxon>Propionibacteriales</taxon>
        <taxon>Nocardioidaceae</taxon>
        <taxon>Nocardioides</taxon>
    </lineage>
</organism>
<feature type="transmembrane region" description="Helical" evidence="1">
    <location>
        <begin position="158"/>
        <end position="178"/>
    </location>
</feature>
<dbReference type="Proteomes" id="UP001501771">
    <property type="component" value="Unassembled WGS sequence"/>
</dbReference>
<reference evidence="3" key="1">
    <citation type="journal article" date="2019" name="Int. J. Syst. Evol. Microbiol.">
        <title>The Global Catalogue of Microorganisms (GCM) 10K type strain sequencing project: providing services to taxonomists for standard genome sequencing and annotation.</title>
        <authorList>
            <consortium name="The Broad Institute Genomics Platform"/>
            <consortium name="The Broad Institute Genome Sequencing Center for Infectious Disease"/>
            <person name="Wu L."/>
            <person name="Ma J."/>
        </authorList>
    </citation>
    <scope>NUCLEOTIDE SEQUENCE [LARGE SCALE GENOMIC DNA]</scope>
    <source>
        <strain evidence="3">JCM 16022</strain>
    </source>
</reference>
<feature type="transmembrane region" description="Helical" evidence="1">
    <location>
        <begin position="84"/>
        <end position="104"/>
    </location>
</feature>
<evidence type="ECO:0000256" key="1">
    <source>
        <dbReference type="SAM" id="Phobius"/>
    </source>
</evidence>
<keyword evidence="1" id="KW-1133">Transmembrane helix</keyword>
<proteinExistence type="predicted"/>
<feature type="transmembrane region" description="Helical" evidence="1">
    <location>
        <begin position="250"/>
        <end position="270"/>
    </location>
</feature>
<dbReference type="RefSeq" id="WP_344149279.1">
    <property type="nucleotide sequence ID" value="NZ_BAAAQR010000003.1"/>
</dbReference>
<accession>A0ABP5L857</accession>
<feature type="transmembrane region" description="Helical" evidence="1">
    <location>
        <begin position="25"/>
        <end position="46"/>
    </location>
</feature>
<keyword evidence="1" id="KW-0812">Transmembrane</keyword>
<keyword evidence="1" id="KW-0472">Membrane</keyword>
<name>A0ABP5L857_9ACTN</name>
<keyword evidence="3" id="KW-1185">Reference proteome</keyword>
<evidence type="ECO:0000313" key="3">
    <source>
        <dbReference type="Proteomes" id="UP001501771"/>
    </source>
</evidence>
<sequence>MCAQHTSSQGASKFAAVGSRRAEPWLWLAGGALLFFLVPLVGADLLGLQPDLYYLVYFTIAVAWFVAFVRVYDEQLRGFWRHHLGRSLVVGLLVGPVLVAVVLNQAGTDRPDGWRLAFEILWRGLVYGAVDALVLFVFPAAVAHLVMHGDHEGARRKVGFAALALALSMLVTAAYHLGYPEYRDRDLRSPEIGAVMANLPAMLTGNPLGAVVAHDAAHVTAVVHANEGGPAQMLPPKVTSDYPSRGDSDVATALAVVWMVAAAGALTLLVRRRRTTH</sequence>
<dbReference type="EMBL" id="BAAAQR010000003">
    <property type="protein sequence ID" value="GAA2142078.1"/>
    <property type="molecule type" value="Genomic_DNA"/>
</dbReference>